<evidence type="ECO:0000313" key="1">
    <source>
        <dbReference type="EMBL" id="ERF61559.1"/>
    </source>
</evidence>
<dbReference type="EMBL" id="AVQI01000050">
    <property type="protein sequence ID" value="ERK02630.1"/>
    <property type="molecule type" value="Genomic_DNA"/>
</dbReference>
<dbReference type="AlphaFoldDB" id="U1GYD4"/>
<protein>
    <submittedName>
        <fullName evidence="1">Uncharacterized protein</fullName>
    </submittedName>
</protein>
<dbReference type="Proteomes" id="UP000016412">
    <property type="component" value="Unassembled WGS sequence"/>
</dbReference>
<name>U1GYD4_TRESO</name>
<sequence>MPKIPVDQRNCPKAEVFWTVSKALPYPFIGKLKENVSHDVRTG</sequence>
<proteinExistence type="predicted"/>
<keyword evidence="4" id="KW-1185">Reference proteome</keyword>
<comment type="caution">
    <text evidence="1">The sequence shown here is derived from an EMBL/GenBank/DDBJ whole genome shotgun (WGS) entry which is preliminary data.</text>
</comment>
<accession>U1GYD4</accession>
<dbReference type="Proteomes" id="UP000016646">
    <property type="component" value="Unassembled WGS sequence"/>
</dbReference>
<evidence type="ECO:0000313" key="3">
    <source>
        <dbReference type="Proteomes" id="UP000016412"/>
    </source>
</evidence>
<evidence type="ECO:0000313" key="4">
    <source>
        <dbReference type="Proteomes" id="UP000016646"/>
    </source>
</evidence>
<evidence type="ECO:0000313" key="2">
    <source>
        <dbReference type="EMBL" id="ERK02630.1"/>
    </source>
</evidence>
<gene>
    <name evidence="2" type="ORF">HMPREF0860_0152</name>
    <name evidence="1" type="ORF">HMPREF1325_2399</name>
</gene>
<dbReference type="EMBL" id="AUZJ01000009">
    <property type="protein sequence ID" value="ERF61559.1"/>
    <property type="molecule type" value="Genomic_DNA"/>
</dbReference>
<organism evidence="1 3">
    <name type="scientific">Treponema socranskii subsp. socranskii VPI DR56BR1116 = ATCC 35536</name>
    <dbReference type="NCBI Taxonomy" id="1125725"/>
    <lineage>
        <taxon>Bacteria</taxon>
        <taxon>Pseudomonadati</taxon>
        <taxon>Spirochaetota</taxon>
        <taxon>Spirochaetia</taxon>
        <taxon>Spirochaetales</taxon>
        <taxon>Treponemataceae</taxon>
        <taxon>Treponema</taxon>
    </lineage>
</organism>
<dbReference type="STRING" id="1125725.HMPREF1325_2399"/>
<reference evidence="3 4" key="1">
    <citation type="submission" date="2013-08" db="EMBL/GenBank/DDBJ databases">
        <authorList>
            <person name="Durkin A.S."/>
            <person name="Haft D.R."/>
            <person name="McCorrison J."/>
            <person name="Torralba M."/>
            <person name="Gillis M."/>
            <person name="Haft D.H."/>
            <person name="Methe B."/>
            <person name="Sutton G."/>
            <person name="Nelson K.E."/>
        </authorList>
    </citation>
    <scope>NUCLEOTIDE SEQUENCE [LARGE SCALE GENOMIC DNA]</scope>
    <source>
        <strain evidence="2 4">ATCC 35536</strain>
        <strain evidence="1 3">VPI DR56BR1116</strain>
    </source>
</reference>
<dbReference type="PATRIC" id="fig|1125725.3.peg.469"/>